<evidence type="ECO:0000256" key="1">
    <source>
        <dbReference type="SAM" id="MobiDB-lite"/>
    </source>
</evidence>
<dbReference type="SUPFAM" id="SSF51045">
    <property type="entry name" value="WW domain"/>
    <property type="match status" value="1"/>
</dbReference>
<reference evidence="4" key="1">
    <citation type="submission" date="2021-02" db="EMBL/GenBank/DDBJ databases">
        <authorList>
            <person name="Dougan E. K."/>
            <person name="Rhodes N."/>
            <person name="Thang M."/>
            <person name="Chan C."/>
        </authorList>
    </citation>
    <scope>NUCLEOTIDE SEQUENCE</scope>
</reference>
<proteinExistence type="predicted"/>
<dbReference type="Gene3D" id="2.60.200.20">
    <property type="match status" value="1"/>
</dbReference>
<evidence type="ECO:0000313" key="5">
    <source>
        <dbReference type="Proteomes" id="UP000604046"/>
    </source>
</evidence>
<evidence type="ECO:0000259" key="3">
    <source>
        <dbReference type="PROSITE" id="PS50020"/>
    </source>
</evidence>
<feature type="compositionally biased region" description="Basic and acidic residues" evidence="1">
    <location>
        <begin position="27"/>
        <end position="42"/>
    </location>
</feature>
<dbReference type="InterPro" id="IPR036020">
    <property type="entry name" value="WW_dom_sf"/>
</dbReference>
<dbReference type="Proteomes" id="UP000604046">
    <property type="component" value="Unassembled WGS sequence"/>
</dbReference>
<feature type="domain" description="WW" evidence="3">
    <location>
        <begin position="53"/>
        <end position="88"/>
    </location>
</feature>
<feature type="region of interest" description="Disordered" evidence="1">
    <location>
        <begin position="77"/>
        <end position="179"/>
    </location>
</feature>
<dbReference type="SUPFAM" id="SSF49879">
    <property type="entry name" value="SMAD/FHA domain"/>
    <property type="match status" value="1"/>
</dbReference>
<dbReference type="OrthoDB" id="444265at2759"/>
<feature type="compositionally biased region" description="Acidic residues" evidence="1">
    <location>
        <begin position="1"/>
        <end position="11"/>
    </location>
</feature>
<evidence type="ECO:0000259" key="2">
    <source>
        <dbReference type="PROSITE" id="PS50006"/>
    </source>
</evidence>
<dbReference type="InterPro" id="IPR008984">
    <property type="entry name" value="SMAD_FHA_dom_sf"/>
</dbReference>
<dbReference type="InterPro" id="IPR000253">
    <property type="entry name" value="FHA_dom"/>
</dbReference>
<dbReference type="InterPro" id="IPR001202">
    <property type="entry name" value="WW_dom"/>
</dbReference>
<dbReference type="PROSITE" id="PS50006">
    <property type="entry name" value="FHA_DOMAIN"/>
    <property type="match status" value="1"/>
</dbReference>
<feature type="region of interest" description="Disordered" evidence="1">
    <location>
        <begin position="1"/>
        <end position="60"/>
    </location>
</feature>
<feature type="compositionally biased region" description="Basic and acidic residues" evidence="1">
    <location>
        <begin position="112"/>
        <end position="138"/>
    </location>
</feature>
<organism evidence="4 5">
    <name type="scientific">Symbiodinium natans</name>
    <dbReference type="NCBI Taxonomy" id="878477"/>
    <lineage>
        <taxon>Eukaryota</taxon>
        <taxon>Sar</taxon>
        <taxon>Alveolata</taxon>
        <taxon>Dinophyceae</taxon>
        <taxon>Suessiales</taxon>
        <taxon>Symbiodiniaceae</taxon>
        <taxon>Symbiodinium</taxon>
    </lineage>
</organism>
<comment type="caution">
    <text evidence="4">The sequence shown here is derived from an EMBL/GenBank/DDBJ whole genome shotgun (WGS) entry which is preliminary data.</text>
</comment>
<dbReference type="PROSITE" id="PS50020">
    <property type="entry name" value="WW_DOMAIN_2"/>
    <property type="match status" value="1"/>
</dbReference>
<sequence>MAEVVSSDEEGEQVKEVGTKIPVSTQEPKEARLVRRAQKEAKVPPNRKRPAHEPLPYGWVRKASKTKKGAYYYAHILTGKTQVNRPGPRATAGKRPRAERAERAPPPQPIPEEVRQRQAEHDAAAEAELEEVKRKEESGSDDDNENVTGEDLTKWKQEEELREKKQAEREEKDRLSWPAASELPPVPRVLQPCLDVLKDGKWVDRHVLGSDKQRWTLGRAAGEVDFPMNHTTISRQHAALTRGGAGIYLVDQSVHGVQVNAQRIEKNLRVLLKDGAMVKFGASSRLYVYHEPT</sequence>
<dbReference type="SMART" id="SM00240">
    <property type="entry name" value="FHA"/>
    <property type="match status" value="1"/>
</dbReference>
<feature type="domain" description="FHA" evidence="2">
    <location>
        <begin position="215"/>
        <end position="264"/>
    </location>
</feature>
<dbReference type="EMBL" id="CAJNDS010002259">
    <property type="protein sequence ID" value="CAE7397700.1"/>
    <property type="molecule type" value="Genomic_DNA"/>
</dbReference>
<keyword evidence="5" id="KW-1185">Reference proteome</keyword>
<dbReference type="PANTHER" id="PTHR23308">
    <property type="entry name" value="NUCLEAR INHIBITOR OF PROTEIN PHOSPHATASE-1"/>
    <property type="match status" value="1"/>
</dbReference>
<dbReference type="InterPro" id="IPR050923">
    <property type="entry name" value="Cell_Proc_Reg/RNA_Proc"/>
</dbReference>
<dbReference type="Gene3D" id="2.20.70.10">
    <property type="match status" value="1"/>
</dbReference>
<gene>
    <name evidence="4" type="ORF">SNAT2548_LOCUS21652</name>
</gene>
<accession>A0A812QPL4</accession>
<evidence type="ECO:0008006" key="6">
    <source>
        <dbReference type="Google" id="ProtNLM"/>
    </source>
</evidence>
<protein>
    <recommendedName>
        <fullName evidence="6">FHA domain-containing protein</fullName>
    </recommendedName>
</protein>
<feature type="compositionally biased region" description="Basic and acidic residues" evidence="1">
    <location>
        <begin position="151"/>
        <end position="175"/>
    </location>
</feature>
<dbReference type="AlphaFoldDB" id="A0A812QPL4"/>
<dbReference type="Pfam" id="PF00498">
    <property type="entry name" value="FHA"/>
    <property type="match status" value="1"/>
</dbReference>
<name>A0A812QPL4_9DINO</name>
<evidence type="ECO:0000313" key="4">
    <source>
        <dbReference type="EMBL" id="CAE7397700.1"/>
    </source>
</evidence>